<keyword evidence="3" id="KW-0597">Phosphoprotein</keyword>
<dbReference type="GO" id="GO:0003743">
    <property type="term" value="F:translation initiation factor activity"/>
    <property type="evidence" value="ECO:0007669"/>
    <property type="project" value="UniProtKB-KW"/>
</dbReference>
<evidence type="ECO:0000259" key="9">
    <source>
        <dbReference type="PROSITE" id="PS51366"/>
    </source>
</evidence>
<dbReference type="Proteomes" id="UP000265100">
    <property type="component" value="Chromosome 18"/>
</dbReference>
<keyword evidence="5" id="KW-0694">RNA-binding</keyword>
<evidence type="ECO:0000256" key="2">
    <source>
        <dbReference type="ARBA" id="ARBA00022540"/>
    </source>
</evidence>
<dbReference type="Ensembl" id="ENSACLT00000043951.1">
    <property type="protein sequence ID" value="ENSACLP00000043783.1"/>
    <property type="gene ID" value="ENSACLG00000023682.2"/>
</dbReference>
<evidence type="ECO:0008006" key="12">
    <source>
        <dbReference type="Google" id="ProtNLM"/>
    </source>
</evidence>
<feature type="compositionally biased region" description="Basic and acidic residues" evidence="7">
    <location>
        <begin position="1037"/>
        <end position="1047"/>
    </location>
</feature>
<feature type="compositionally biased region" description="Basic and acidic residues" evidence="7">
    <location>
        <begin position="193"/>
        <end position="213"/>
    </location>
</feature>
<dbReference type="Pfam" id="PF02020">
    <property type="entry name" value="W2"/>
    <property type="match status" value="1"/>
</dbReference>
<dbReference type="PANTHER" id="PTHR23253:SF10">
    <property type="entry name" value="EUKARYOTIC TRANSLATION INITIATION FACTOR 4 GAMMA 1"/>
    <property type="match status" value="1"/>
</dbReference>
<evidence type="ECO:0000256" key="5">
    <source>
        <dbReference type="ARBA" id="ARBA00022884"/>
    </source>
</evidence>
<feature type="region of interest" description="Disordered" evidence="7">
    <location>
        <begin position="1"/>
        <end position="69"/>
    </location>
</feature>
<protein>
    <recommendedName>
        <fullName evidence="12">Eukaryotic translation initiation factor 4 gamma, 1a</fullName>
    </recommendedName>
</protein>
<proteinExistence type="inferred from homology"/>
<dbReference type="PROSITE" id="PS51366">
    <property type="entry name" value="MI"/>
    <property type="match status" value="1"/>
</dbReference>
<dbReference type="GO" id="GO:0003729">
    <property type="term" value="F:mRNA binding"/>
    <property type="evidence" value="ECO:0007669"/>
    <property type="project" value="TreeGrafter"/>
</dbReference>
<feature type="compositionally biased region" description="Low complexity" evidence="7">
    <location>
        <begin position="20"/>
        <end position="33"/>
    </location>
</feature>
<comment type="similarity">
    <text evidence="1">Belongs to the eukaryotic initiation factor 4G family.</text>
</comment>
<dbReference type="CDD" id="cd11559">
    <property type="entry name" value="W2_eIF4G1_like"/>
    <property type="match status" value="1"/>
</dbReference>
<feature type="region of interest" description="Disordered" evidence="7">
    <location>
        <begin position="962"/>
        <end position="1063"/>
    </location>
</feature>
<reference evidence="10" key="3">
    <citation type="submission" date="2025-08" db="UniProtKB">
        <authorList>
            <consortium name="Ensembl"/>
        </authorList>
    </citation>
    <scope>IDENTIFICATION</scope>
</reference>
<organism evidence="10 11">
    <name type="scientific">Astatotilapia calliptera</name>
    <name type="common">Eastern happy</name>
    <name type="synonym">Chromis callipterus</name>
    <dbReference type="NCBI Taxonomy" id="8154"/>
    <lineage>
        <taxon>Eukaryota</taxon>
        <taxon>Metazoa</taxon>
        <taxon>Chordata</taxon>
        <taxon>Craniata</taxon>
        <taxon>Vertebrata</taxon>
        <taxon>Euteleostomi</taxon>
        <taxon>Actinopterygii</taxon>
        <taxon>Neopterygii</taxon>
        <taxon>Teleostei</taxon>
        <taxon>Neoteleostei</taxon>
        <taxon>Acanthomorphata</taxon>
        <taxon>Ovalentaria</taxon>
        <taxon>Cichlomorphae</taxon>
        <taxon>Cichliformes</taxon>
        <taxon>Cichlidae</taxon>
        <taxon>African cichlids</taxon>
        <taxon>Pseudocrenilabrinae</taxon>
        <taxon>Haplochromini</taxon>
        <taxon>Astatotilapia</taxon>
    </lineage>
</organism>
<accession>A0AAX7SHW2</accession>
<evidence type="ECO:0000259" key="8">
    <source>
        <dbReference type="PROSITE" id="PS51363"/>
    </source>
</evidence>
<keyword evidence="11" id="KW-1185">Reference proteome</keyword>
<evidence type="ECO:0000256" key="6">
    <source>
        <dbReference type="ARBA" id="ARBA00022917"/>
    </source>
</evidence>
<feature type="compositionally biased region" description="Basic and acidic residues" evidence="7">
    <location>
        <begin position="1008"/>
        <end position="1021"/>
    </location>
</feature>
<gene>
    <name evidence="10" type="primary">EIF4G1</name>
</gene>
<dbReference type="GO" id="GO:0016281">
    <property type="term" value="C:eukaryotic translation initiation factor 4F complex"/>
    <property type="evidence" value="ECO:0007669"/>
    <property type="project" value="TreeGrafter"/>
</dbReference>
<feature type="domain" description="MI" evidence="9">
    <location>
        <begin position="1064"/>
        <end position="1186"/>
    </location>
</feature>
<dbReference type="GeneTree" id="ENSGT00940000154648"/>
<feature type="compositionally biased region" description="Low complexity" evidence="7">
    <location>
        <begin position="214"/>
        <end position="228"/>
    </location>
</feature>
<evidence type="ECO:0000256" key="4">
    <source>
        <dbReference type="ARBA" id="ARBA00022845"/>
    </source>
</evidence>
<dbReference type="FunFam" id="1.25.40.180:FF:000003">
    <property type="entry name" value="Putative eukaryotic translation initiation factor 4 gamma 1"/>
    <property type="match status" value="1"/>
</dbReference>
<dbReference type="InterPro" id="IPR003890">
    <property type="entry name" value="MIF4G-like_typ-3"/>
</dbReference>
<dbReference type="Pfam" id="PF02854">
    <property type="entry name" value="MIF4G"/>
    <property type="match status" value="1"/>
</dbReference>
<dbReference type="FunFam" id="1.25.40.180:FF:000001">
    <property type="entry name" value="Eukaryotic translation initiation factor 4 gamma, 3, putative"/>
    <property type="match status" value="1"/>
</dbReference>
<dbReference type="InterPro" id="IPR003307">
    <property type="entry name" value="W2_domain"/>
</dbReference>
<feature type="region of interest" description="Disordered" evidence="7">
    <location>
        <begin position="498"/>
        <end position="538"/>
    </location>
</feature>
<dbReference type="GO" id="GO:0006417">
    <property type="term" value="P:regulation of translation"/>
    <property type="evidence" value="ECO:0007669"/>
    <property type="project" value="UniProtKB-KW"/>
</dbReference>
<reference evidence="10" key="4">
    <citation type="submission" date="2025-09" db="UniProtKB">
        <authorList>
            <consortium name="Ensembl"/>
        </authorList>
    </citation>
    <scope>IDENTIFICATION</scope>
</reference>
<dbReference type="InterPro" id="IPR016024">
    <property type="entry name" value="ARM-type_fold"/>
</dbReference>
<dbReference type="PANTHER" id="PTHR23253">
    <property type="entry name" value="EUKARYOTIC TRANSLATION INITIATION FACTOR 4 GAMMA"/>
    <property type="match status" value="1"/>
</dbReference>
<reference evidence="10 11" key="1">
    <citation type="submission" date="2018-05" db="EMBL/GenBank/DDBJ databases">
        <authorList>
            <person name="Datahose"/>
        </authorList>
    </citation>
    <scope>NUCLEOTIDE SEQUENCE</scope>
</reference>
<keyword evidence="4" id="KW-0810">Translation regulation</keyword>
<dbReference type="PROSITE" id="PS51363">
    <property type="entry name" value="W2"/>
    <property type="match status" value="1"/>
</dbReference>
<feature type="region of interest" description="Disordered" evidence="7">
    <location>
        <begin position="161"/>
        <end position="377"/>
    </location>
</feature>
<evidence type="ECO:0000256" key="3">
    <source>
        <dbReference type="ARBA" id="ARBA00022553"/>
    </source>
</evidence>
<dbReference type="Gene3D" id="1.25.40.180">
    <property type="match status" value="3"/>
</dbReference>
<dbReference type="SMART" id="SM00543">
    <property type="entry name" value="MIF4G"/>
    <property type="match status" value="1"/>
</dbReference>
<dbReference type="Pfam" id="PF02847">
    <property type="entry name" value="MA3"/>
    <property type="match status" value="1"/>
</dbReference>
<feature type="compositionally biased region" description="Basic and acidic residues" evidence="7">
    <location>
        <begin position="972"/>
        <end position="999"/>
    </location>
</feature>
<evidence type="ECO:0000313" key="11">
    <source>
        <dbReference type="Proteomes" id="UP000265100"/>
    </source>
</evidence>
<evidence type="ECO:0000256" key="1">
    <source>
        <dbReference type="ARBA" id="ARBA00005775"/>
    </source>
</evidence>
<feature type="compositionally biased region" description="Polar residues" evidence="7">
    <location>
        <begin position="265"/>
        <end position="282"/>
    </location>
</feature>
<feature type="compositionally biased region" description="Basic and acidic residues" evidence="7">
    <location>
        <begin position="234"/>
        <end position="244"/>
    </location>
</feature>
<feature type="compositionally biased region" description="Acidic residues" evidence="7">
    <location>
        <begin position="338"/>
        <end position="347"/>
    </location>
</feature>
<feature type="region of interest" description="Disordered" evidence="7">
    <location>
        <begin position="125"/>
        <end position="144"/>
    </location>
</feature>
<dbReference type="SUPFAM" id="SSF48371">
    <property type="entry name" value="ARM repeat"/>
    <property type="match status" value="3"/>
</dbReference>
<keyword evidence="2" id="KW-0396">Initiation factor</keyword>
<dbReference type="SMART" id="SM00515">
    <property type="entry name" value="eIF5C"/>
    <property type="match status" value="1"/>
</dbReference>
<evidence type="ECO:0000313" key="10">
    <source>
        <dbReference type="Ensembl" id="ENSACLP00000043783.1"/>
    </source>
</evidence>
<dbReference type="FunFam" id="1.25.40.180:FF:000002">
    <property type="entry name" value="Eukaryotic translation initiation factor 4 gamma, 3, putative"/>
    <property type="match status" value="1"/>
</dbReference>
<feature type="region of interest" description="Disordered" evidence="7">
    <location>
        <begin position="851"/>
        <end position="897"/>
    </location>
</feature>
<feature type="compositionally biased region" description="Polar residues" evidence="7">
    <location>
        <begin position="316"/>
        <end position="326"/>
    </location>
</feature>
<feature type="compositionally biased region" description="Pro residues" evidence="7">
    <location>
        <begin position="10"/>
        <end position="19"/>
    </location>
</feature>
<evidence type="ECO:0000256" key="7">
    <source>
        <dbReference type="SAM" id="MobiDB-lite"/>
    </source>
</evidence>
<feature type="domain" description="W2" evidence="8">
    <location>
        <begin position="1259"/>
        <end position="1425"/>
    </location>
</feature>
<keyword evidence="6" id="KW-0648">Protein biosynthesis</keyword>
<dbReference type="InterPro" id="IPR003891">
    <property type="entry name" value="Initiation_fac_eIF4g_MI"/>
</dbReference>
<sequence length="1425" mass="159835">FNFTAGAYYPTPPQYPPSVQPSTVMLSTQQQLQVPPPQQAPAQSQGLMKRERRPITIRDPNQGGRDITHEILSGRPTSAETPPSLAAANAEPVLESKQEVDSQIVLPTELAAQSVAPVATTEVPSTLIKDQQSPPSLPPGATLTTTPAEAVNKVGTTVSDTVDAPHATSQSSEAPEAPVKIEELPAAPAQAEKGPEKEEAKTEEVKKVEKEEQVATTKLEPAAEAAAAGSSNLEEERKNKEEMATKTATEVSQPPPPAREPAGPQTQNAVLRSTPEPESTQVEAAEPVLPNGLPQETEELPKDNAISDTTPHKQPDASQSQESTPMAKTATAAQEVKEEAEEREEEEECKKKSEDTPPASVSCPEESTMQGTVNPPPCFSAATHVQRKKKNMKEFNKKEAIGNLLDAFTEVCVKSDDSPKTIFQLCLYCSVPLIMCLCIFPVRCAEEWKPINPEDKKRYDREFLLGCQFISASMHKPEGLPIISDVVLDKVNKTPLRPADPSRLMNTGPDFTPSYLGNLGSRSVGGPRGPPSGPRRSQTKKIITSMSLNDDVQLSKAEKAWKPSVKKVTRGRVDEPEEEDPEQAKTRELFKRLRSILNKLTPQKFQELMKQVTELTIDTEERLKGAIDLIFEKAISEPNFSVAYANMCRCLMGLKVPTSDKPGVFVNFRKLLLNRCQKEFEKDQDDDEIFEKKQKELEAGEERERFRVELEEARDKARRRSLGNIKFIGELFKLKMLTEPIMHDCVVKLLKNHDEESLECLCRLLSTIGKDLDFEKAKPRMDQYFNQMDKIIKERKTSSRIRFMLQDVLDLRRNNWVPRRGDQGPKTIDQIHKEAEMEEHREQMKVQQQLMTKKESRDRFTGNMGSRGPHTPGGGRTSQPQDEGWNTVPISKNRPIDTTRLSKITKVTSENSCEGLSSFSGLLRMNITFLFPCSLVLWISTTSCWLRVAKACGAAGEKAAAEELELNQSSSSRERGSNRDRSDRNRDRFDRFDRSEGREANQVTKRSFSRESQERGGRGGDGRSSTESVRRVASMTDSRDRGIKRESAPTPPPSLPKPALTEEEVEKKSHAIIEEYLHINDVKEALQCVVELNSTSLLYVFVRNGLESTLERSTIAREHMGLLLHQLIKAGTLPTQQYYKGLLEILEVAEDMAIDIPHIWLYLAELITPMLHEGGIPMGQLFREISKPLVPLGKASVLLVQILKLLCKEKTPNKVGALWTEAGLNWNDFLPKDEDVNKFVTDQKVEFTVGEEMEPKEASKKKVLSGEEISKQLDRLLQDKANNQRIRDWIEANLDEQQTASNQFVRALMTSVCQSAIICDNPYKVDAQQIGQRASLLQRYLYDEQKELQALYALQALMVHMEQPAHLLRMFFDALYDEDVIKEEAFYEWETSKDPAEQTGKGVALKSVTGFFTWLREAEEESDKE</sequence>
<reference evidence="11" key="2">
    <citation type="submission" date="2023-03" db="EMBL/GenBank/DDBJ databases">
        <authorList>
            <consortium name="Wellcome Sanger Institute Data Sharing"/>
        </authorList>
    </citation>
    <scope>NUCLEOTIDE SEQUENCE [LARGE SCALE GENOMIC DNA]</scope>
</reference>
<dbReference type="SMART" id="SM00544">
    <property type="entry name" value="MA3"/>
    <property type="match status" value="1"/>
</dbReference>
<name>A0AAX7SHW2_ASTCA</name>